<proteinExistence type="predicted"/>
<accession>A0A7X4GYZ7</accession>
<comment type="caution">
    <text evidence="1">The sequence shown here is derived from an EMBL/GenBank/DDBJ whole genome shotgun (WGS) entry which is preliminary data.</text>
</comment>
<name>A0A7X4GYZ7_9BURK</name>
<dbReference type="Pfam" id="PF21983">
    <property type="entry name" value="NikA-like"/>
    <property type="match status" value="1"/>
</dbReference>
<dbReference type="InterPro" id="IPR053842">
    <property type="entry name" value="NikA-like"/>
</dbReference>
<reference evidence="1 2" key="1">
    <citation type="submission" date="2019-12" db="EMBL/GenBank/DDBJ databases">
        <title>Novel species isolated from a subtropical stream in China.</title>
        <authorList>
            <person name="Lu H."/>
        </authorList>
    </citation>
    <scope>NUCLEOTIDE SEQUENCE [LARGE SCALE GENOMIC DNA]</scope>
    <source>
        <strain evidence="1 2">FT134W</strain>
    </source>
</reference>
<evidence type="ECO:0000313" key="1">
    <source>
        <dbReference type="EMBL" id="MYM71174.1"/>
    </source>
</evidence>
<protein>
    <submittedName>
        <fullName evidence="1">Plasmid mobilization relaxosome protein MobC</fullName>
    </submittedName>
</protein>
<dbReference type="AlphaFoldDB" id="A0A7X4GYZ7"/>
<sequence>MEADPAPRKAKGGRPKGDPAAVRTITIGVRVSAAEAELLCERAATMHMKPAQWLREAALSRRLPSPPVAAINREQYVELARLAANLNQLTRLANEGQRVSVADGLLERLLSETQRLRLALLGVQGERDDR</sequence>
<dbReference type="Proteomes" id="UP000469734">
    <property type="component" value="Unassembled WGS sequence"/>
</dbReference>
<dbReference type="RefSeq" id="WP_161048954.1">
    <property type="nucleotide sequence ID" value="NZ_WWCR01000002.1"/>
</dbReference>
<organism evidence="1 2">
    <name type="scientific">Duganella margarita</name>
    <dbReference type="NCBI Taxonomy" id="2692170"/>
    <lineage>
        <taxon>Bacteria</taxon>
        <taxon>Pseudomonadati</taxon>
        <taxon>Pseudomonadota</taxon>
        <taxon>Betaproteobacteria</taxon>
        <taxon>Burkholderiales</taxon>
        <taxon>Oxalobacteraceae</taxon>
        <taxon>Telluria group</taxon>
        <taxon>Duganella</taxon>
    </lineage>
</organism>
<evidence type="ECO:0000313" key="2">
    <source>
        <dbReference type="Proteomes" id="UP000469734"/>
    </source>
</evidence>
<dbReference type="EMBL" id="WWCR01000002">
    <property type="protein sequence ID" value="MYM71174.1"/>
    <property type="molecule type" value="Genomic_DNA"/>
</dbReference>
<gene>
    <name evidence="1" type="primary">mobC</name>
    <name evidence="1" type="ORF">GTP56_03055</name>
</gene>